<dbReference type="SUPFAM" id="SSF101936">
    <property type="entry name" value="DNA-binding pseudobarrel domain"/>
    <property type="match status" value="1"/>
</dbReference>
<dbReference type="InterPro" id="IPR036955">
    <property type="entry name" value="AP2/ERF_dom_sf"/>
</dbReference>
<dbReference type="InterPro" id="IPR016177">
    <property type="entry name" value="DNA-bd_dom_sf"/>
</dbReference>
<sequence>MRPFEEEPDHNALLATETEKVATETEKVATETEKVATETEKVATETEKVATETEKVATETEKVATETEKVATETEKVASSGNARYKGVFQQQNGHWGAQIYAGHKRIWLGTFKSATEAATAYDSASIKIRPHDANSHRNFPWSDSTVQEPEFQEDYTIEAVVNMIKDGTYQQKFRDFVRTRSQMAATVGSKQSRGDEESNNCFSCKQLFTKKLTPSDVGKLNRLVIPKKYAVKHLPPLSVDQNEREEGEVGGSVDDVEVVFYDKAKTQWKFKYCYMRTSQTFAFTIGWNRFVKEKKLKENDVIVFYQCNDECGFKKMIDVQSNKMIDVQYFSDNGFVDPKGVNNKVDDSTKTGNDFGPKLEDEETKSAEEKKGGFMLFGVRIQQ</sequence>
<evidence type="ECO:0000259" key="10">
    <source>
        <dbReference type="PROSITE" id="PS51032"/>
    </source>
</evidence>
<comment type="subcellular location">
    <subcellularLocation>
        <location evidence="1">Nucleus</location>
    </subcellularLocation>
</comment>
<dbReference type="InterPro" id="IPR015300">
    <property type="entry name" value="DNA-bd_pseudobarrel_sf"/>
</dbReference>
<dbReference type="GO" id="GO:0009873">
    <property type="term" value="P:ethylene-activated signaling pathway"/>
    <property type="evidence" value="ECO:0007669"/>
    <property type="project" value="UniProtKB-KW"/>
</dbReference>
<evidence type="ECO:0000256" key="3">
    <source>
        <dbReference type="ARBA" id="ARBA00022745"/>
    </source>
</evidence>
<dbReference type="Gene3D" id="3.30.730.10">
    <property type="entry name" value="AP2/ERF domain"/>
    <property type="match status" value="1"/>
</dbReference>
<evidence type="ECO:0000256" key="8">
    <source>
        <dbReference type="SAM" id="MobiDB-lite"/>
    </source>
</evidence>
<dbReference type="PANTHER" id="PTHR31140">
    <property type="entry name" value="B3 DOMAIN-CONTAINING TRANSCRIPTION FACTOR ABI3"/>
    <property type="match status" value="1"/>
</dbReference>
<dbReference type="SUPFAM" id="SSF54171">
    <property type="entry name" value="DNA-binding domain"/>
    <property type="match status" value="1"/>
</dbReference>
<dbReference type="GO" id="GO:0003700">
    <property type="term" value="F:DNA-binding transcription factor activity"/>
    <property type="evidence" value="ECO:0007669"/>
    <property type="project" value="InterPro"/>
</dbReference>
<gene>
    <name evidence="11" type="ORF">EUTSA_v10012377mg</name>
</gene>
<dbReference type="PANTHER" id="PTHR31140:SF80">
    <property type="entry name" value="AP2_ERF AND B3 DOMAIN TRANSCRIPTION FACTOR"/>
    <property type="match status" value="1"/>
</dbReference>
<dbReference type="AlphaFoldDB" id="V4JY27"/>
<dbReference type="Gramene" id="ESQ30405">
    <property type="protein sequence ID" value="ESQ30405"/>
    <property type="gene ID" value="EUTSA_v10012377mg"/>
</dbReference>
<evidence type="ECO:0000256" key="4">
    <source>
        <dbReference type="ARBA" id="ARBA00023015"/>
    </source>
</evidence>
<evidence type="ECO:0008006" key="13">
    <source>
        <dbReference type="Google" id="ProtNLM"/>
    </source>
</evidence>
<organism evidence="11 12">
    <name type="scientific">Eutrema salsugineum</name>
    <name type="common">Saltwater cress</name>
    <name type="synonym">Sisymbrium salsugineum</name>
    <dbReference type="NCBI Taxonomy" id="72664"/>
    <lineage>
        <taxon>Eukaryota</taxon>
        <taxon>Viridiplantae</taxon>
        <taxon>Streptophyta</taxon>
        <taxon>Embryophyta</taxon>
        <taxon>Tracheophyta</taxon>
        <taxon>Spermatophyta</taxon>
        <taxon>Magnoliopsida</taxon>
        <taxon>eudicotyledons</taxon>
        <taxon>Gunneridae</taxon>
        <taxon>Pentapetalae</taxon>
        <taxon>rosids</taxon>
        <taxon>malvids</taxon>
        <taxon>Brassicales</taxon>
        <taxon>Brassicaceae</taxon>
        <taxon>Eutremeae</taxon>
        <taxon>Eutrema</taxon>
    </lineage>
</organism>
<evidence type="ECO:0000313" key="11">
    <source>
        <dbReference type="EMBL" id="ESQ30405.1"/>
    </source>
</evidence>
<dbReference type="Pfam" id="PF02362">
    <property type="entry name" value="B3"/>
    <property type="match status" value="1"/>
</dbReference>
<feature type="region of interest" description="Disordered" evidence="8">
    <location>
        <begin position="342"/>
        <end position="368"/>
    </location>
</feature>
<keyword evidence="3" id="KW-0936">Ethylene signaling pathway</keyword>
<feature type="domain" description="TF-B3" evidence="9">
    <location>
        <begin position="209"/>
        <end position="322"/>
    </location>
</feature>
<dbReference type="Gene3D" id="6.10.250.1010">
    <property type="match status" value="1"/>
</dbReference>
<keyword evidence="7" id="KW-0539">Nucleus</keyword>
<keyword evidence="5" id="KW-0238">DNA-binding</keyword>
<dbReference type="GO" id="GO:0003677">
    <property type="term" value="F:DNA binding"/>
    <property type="evidence" value="ECO:0007669"/>
    <property type="project" value="UniProtKB-KW"/>
</dbReference>
<dbReference type="InterPro" id="IPR044800">
    <property type="entry name" value="LEC2-like"/>
</dbReference>
<dbReference type="KEGG" id="eus:EUTSA_v10012377mg"/>
<dbReference type="Gene3D" id="2.40.330.10">
    <property type="entry name" value="DNA-binding pseudobarrel domain"/>
    <property type="match status" value="1"/>
</dbReference>
<evidence type="ECO:0000256" key="7">
    <source>
        <dbReference type="ARBA" id="ARBA00023242"/>
    </source>
</evidence>
<keyword evidence="6" id="KW-0804">Transcription</keyword>
<dbReference type="GO" id="GO:0005634">
    <property type="term" value="C:nucleus"/>
    <property type="evidence" value="ECO:0007669"/>
    <property type="project" value="UniProtKB-SubCell"/>
</dbReference>
<dbReference type="CDD" id="cd10017">
    <property type="entry name" value="B3_DNA"/>
    <property type="match status" value="1"/>
</dbReference>
<dbReference type="Proteomes" id="UP000030689">
    <property type="component" value="Unassembled WGS sequence"/>
</dbReference>
<evidence type="ECO:0000256" key="2">
    <source>
        <dbReference type="ARBA" id="ARBA00009089"/>
    </source>
</evidence>
<dbReference type="SMART" id="SM00380">
    <property type="entry name" value="AP2"/>
    <property type="match status" value="1"/>
</dbReference>
<dbReference type="SMART" id="SM01019">
    <property type="entry name" value="B3"/>
    <property type="match status" value="1"/>
</dbReference>
<feature type="region of interest" description="Disordered" evidence="8">
    <location>
        <begin position="1"/>
        <end position="64"/>
    </location>
</feature>
<comment type="similarity">
    <text evidence="2">Belongs to the AP2/ERF transcription factor family. RAV subfamily.</text>
</comment>
<evidence type="ECO:0000256" key="5">
    <source>
        <dbReference type="ARBA" id="ARBA00023125"/>
    </source>
</evidence>
<evidence type="ECO:0000259" key="9">
    <source>
        <dbReference type="PROSITE" id="PS50863"/>
    </source>
</evidence>
<evidence type="ECO:0000256" key="6">
    <source>
        <dbReference type="ARBA" id="ARBA00023163"/>
    </source>
</evidence>
<keyword evidence="4" id="KW-0805">Transcription regulation</keyword>
<evidence type="ECO:0000313" key="12">
    <source>
        <dbReference type="Proteomes" id="UP000030689"/>
    </source>
</evidence>
<accession>V4JY27</accession>
<dbReference type="FunFam" id="3.30.730.10:FF:000008">
    <property type="entry name" value="AP2 domain-containing protein RAP2.8"/>
    <property type="match status" value="1"/>
</dbReference>
<dbReference type="EMBL" id="KI517809">
    <property type="protein sequence ID" value="ESQ30405.1"/>
    <property type="molecule type" value="Genomic_DNA"/>
</dbReference>
<dbReference type="InterPro" id="IPR003340">
    <property type="entry name" value="B3_DNA-bd"/>
</dbReference>
<dbReference type="PROSITE" id="PS50863">
    <property type="entry name" value="B3"/>
    <property type="match status" value="1"/>
</dbReference>
<reference evidence="11 12" key="1">
    <citation type="journal article" date="2013" name="Front. Plant Sci.">
        <title>The Reference Genome of the Halophytic Plant Eutrema salsugineum.</title>
        <authorList>
            <person name="Yang R."/>
            <person name="Jarvis D.E."/>
            <person name="Chen H."/>
            <person name="Beilstein M.A."/>
            <person name="Grimwood J."/>
            <person name="Jenkins J."/>
            <person name="Shu S."/>
            <person name="Prochnik S."/>
            <person name="Xin M."/>
            <person name="Ma C."/>
            <person name="Schmutz J."/>
            <person name="Wing R.A."/>
            <person name="Mitchell-Olds T."/>
            <person name="Schumaker K.S."/>
            <person name="Wang X."/>
        </authorList>
    </citation>
    <scope>NUCLEOTIDE SEQUENCE [LARGE SCALE GENOMIC DNA]</scope>
</reference>
<proteinExistence type="inferred from homology"/>
<name>V4JY27_EUTSA</name>
<feature type="compositionally biased region" description="Basic and acidic residues" evidence="8">
    <location>
        <begin position="17"/>
        <end position="64"/>
    </location>
</feature>
<dbReference type="eggNOG" id="ENOG502QQEC">
    <property type="taxonomic scope" value="Eukaryota"/>
</dbReference>
<dbReference type="CDD" id="cd00018">
    <property type="entry name" value="AP2"/>
    <property type="match status" value="1"/>
</dbReference>
<evidence type="ECO:0000256" key="1">
    <source>
        <dbReference type="ARBA" id="ARBA00004123"/>
    </source>
</evidence>
<protein>
    <recommendedName>
        <fullName evidence="13">AP2/ERF domain-containing protein</fullName>
    </recommendedName>
</protein>
<dbReference type="InterPro" id="IPR001471">
    <property type="entry name" value="AP2/ERF_dom"/>
</dbReference>
<dbReference type="PROSITE" id="PS51032">
    <property type="entry name" value="AP2_ERF"/>
    <property type="match status" value="1"/>
</dbReference>
<keyword evidence="12" id="KW-1185">Reference proteome</keyword>
<feature type="domain" description="AP2/ERF" evidence="10">
    <location>
        <begin position="84"/>
        <end position="141"/>
    </location>
</feature>